<reference evidence="2" key="1">
    <citation type="submission" date="2016-11" db="EMBL/GenBank/DDBJ databases">
        <authorList>
            <person name="Varghese N."/>
            <person name="Submissions S."/>
        </authorList>
    </citation>
    <scope>NUCLEOTIDE SEQUENCE [LARGE SCALE GENOMIC DNA]</scope>
    <source>
        <strain evidence="2">DSM 16990</strain>
    </source>
</reference>
<evidence type="ECO:0000313" key="2">
    <source>
        <dbReference type="Proteomes" id="UP000184287"/>
    </source>
</evidence>
<dbReference type="AlphaFoldDB" id="A0A1M5B9M8"/>
<evidence type="ECO:0000313" key="1">
    <source>
        <dbReference type="EMBL" id="SHF38872.1"/>
    </source>
</evidence>
<gene>
    <name evidence="1" type="ORF">SAMN04488522_1021078</name>
</gene>
<protein>
    <submittedName>
        <fullName evidence="1">Uncharacterized protein</fullName>
    </submittedName>
</protein>
<proteinExistence type="predicted"/>
<name>A0A1M5B9M8_9SPHI</name>
<accession>A0A1M5B9M8</accession>
<keyword evidence="2" id="KW-1185">Reference proteome</keyword>
<sequence>MVQQLQQHLFGTNCPIYLYNNSLNLNCFKGHAETPESSRQNSKVLFFLIYKRNIKTQPEIIQAGFLYKLL</sequence>
<organism evidence="1 2">
    <name type="scientific">Pedobacter caeni</name>
    <dbReference type="NCBI Taxonomy" id="288992"/>
    <lineage>
        <taxon>Bacteria</taxon>
        <taxon>Pseudomonadati</taxon>
        <taxon>Bacteroidota</taxon>
        <taxon>Sphingobacteriia</taxon>
        <taxon>Sphingobacteriales</taxon>
        <taxon>Sphingobacteriaceae</taxon>
        <taxon>Pedobacter</taxon>
    </lineage>
</organism>
<dbReference type="Proteomes" id="UP000184287">
    <property type="component" value="Unassembled WGS sequence"/>
</dbReference>
<dbReference type="EMBL" id="FQUQ01000002">
    <property type="protein sequence ID" value="SHF38872.1"/>
    <property type="molecule type" value="Genomic_DNA"/>
</dbReference>